<reference evidence="2" key="1">
    <citation type="journal article" date="2010" name="Nat. Biotechnol.">
        <title>Draft genome sequence of the oilseed species Ricinus communis.</title>
        <authorList>
            <person name="Chan A.P."/>
            <person name="Crabtree J."/>
            <person name="Zhao Q."/>
            <person name="Lorenzi H."/>
            <person name="Orvis J."/>
            <person name="Puiu D."/>
            <person name="Melake-Berhan A."/>
            <person name="Jones K.M."/>
            <person name="Redman J."/>
            <person name="Chen G."/>
            <person name="Cahoon E.B."/>
            <person name="Gedil M."/>
            <person name="Stanke M."/>
            <person name="Haas B.J."/>
            <person name="Wortman J.R."/>
            <person name="Fraser-Liggett C.M."/>
            <person name="Ravel J."/>
            <person name="Rabinowicz P.D."/>
        </authorList>
    </citation>
    <scope>NUCLEOTIDE SEQUENCE [LARGE SCALE GENOMIC DNA]</scope>
    <source>
        <strain evidence="2">cv. Hale</strain>
    </source>
</reference>
<evidence type="ECO:0000313" key="1">
    <source>
        <dbReference type="EMBL" id="EEF43558.1"/>
    </source>
</evidence>
<dbReference type="InParanoid" id="B9RYM1"/>
<keyword evidence="2" id="KW-1185">Reference proteome</keyword>
<evidence type="ECO:0000313" key="2">
    <source>
        <dbReference type="Proteomes" id="UP000008311"/>
    </source>
</evidence>
<gene>
    <name evidence="1" type="ORF">RCOM_1130960</name>
</gene>
<accession>B9RYM1</accession>
<dbReference type="Proteomes" id="UP000008311">
    <property type="component" value="Unassembled WGS sequence"/>
</dbReference>
<protein>
    <submittedName>
        <fullName evidence="1">Uncharacterized protein</fullName>
    </submittedName>
</protein>
<organism evidence="1 2">
    <name type="scientific">Ricinus communis</name>
    <name type="common">Castor bean</name>
    <dbReference type="NCBI Taxonomy" id="3988"/>
    <lineage>
        <taxon>Eukaryota</taxon>
        <taxon>Viridiplantae</taxon>
        <taxon>Streptophyta</taxon>
        <taxon>Embryophyta</taxon>
        <taxon>Tracheophyta</taxon>
        <taxon>Spermatophyta</taxon>
        <taxon>Magnoliopsida</taxon>
        <taxon>eudicotyledons</taxon>
        <taxon>Gunneridae</taxon>
        <taxon>Pentapetalae</taxon>
        <taxon>rosids</taxon>
        <taxon>fabids</taxon>
        <taxon>Malpighiales</taxon>
        <taxon>Euphorbiaceae</taxon>
        <taxon>Acalyphoideae</taxon>
        <taxon>Acalypheae</taxon>
        <taxon>Ricinus</taxon>
    </lineage>
</organism>
<dbReference type="AlphaFoldDB" id="B9RYM1"/>
<proteinExistence type="predicted"/>
<sequence>MELISRRCYKFFVDGSFNANTGSGGFGVAVFDVDNLYVATLLSVITCFYP</sequence>
<name>B9RYM1_RICCO</name>
<dbReference type="EMBL" id="EQ973831">
    <property type="protein sequence ID" value="EEF43558.1"/>
    <property type="molecule type" value="Genomic_DNA"/>
</dbReference>